<keyword evidence="1" id="KW-0560">Oxidoreductase</keyword>
<gene>
    <name evidence="3" type="ORF">LX81_02049</name>
</gene>
<dbReference type="SUPFAM" id="SSF51430">
    <property type="entry name" value="NAD(P)-linked oxidoreductase"/>
    <property type="match status" value="1"/>
</dbReference>
<proteinExistence type="predicted"/>
<dbReference type="Pfam" id="PF00248">
    <property type="entry name" value="Aldo_ket_red"/>
    <property type="match status" value="1"/>
</dbReference>
<sequence>MGGAAACRPFAVPLNLRSCNRRSMTKITSPDGTPLSRLCFGAMQFGGKADDDDSLAMYEACRDAGLNFFDTAHVYTDGASETMLGRFAATERDRLVIATKVSFPGGSGRASILSSVEESRGRLGLDVIDVLYLHRWDAETPLEETFETLAGLQRDGTVRHLAVSNFAAWQVMKAQGVAATFDTRIDMIQPMYNLVKRQAEVEILPMARDQGIAVVPYSPLGGGLLTGKYRDGTEGRLTSDARYAKRYGLDWMHRCAADLAVLAEEAGTAPATLAVAWVLRNPDIAAPIVSARNAEQLAPSLAALSFDLDDALHARITALSQTPPPATDRLEEA</sequence>
<dbReference type="Gene3D" id="3.20.20.100">
    <property type="entry name" value="NADP-dependent oxidoreductase domain"/>
    <property type="match status" value="1"/>
</dbReference>
<name>A0A2W7N801_9RHOB</name>
<keyword evidence="4" id="KW-1185">Reference proteome</keyword>
<organism evidence="3 4">
    <name type="scientific">Palleronia aestuarii</name>
    <dbReference type="NCBI Taxonomy" id="568105"/>
    <lineage>
        <taxon>Bacteria</taxon>
        <taxon>Pseudomonadati</taxon>
        <taxon>Pseudomonadota</taxon>
        <taxon>Alphaproteobacteria</taxon>
        <taxon>Rhodobacterales</taxon>
        <taxon>Roseobacteraceae</taxon>
        <taxon>Palleronia</taxon>
    </lineage>
</organism>
<dbReference type="EMBL" id="QKZL01000007">
    <property type="protein sequence ID" value="PZX16198.1"/>
    <property type="molecule type" value="Genomic_DNA"/>
</dbReference>
<evidence type="ECO:0000313" key="3">
    <source>
        <dbReference type="EMBL" id="PZX16198.1"/>
    </source>
</evidence>
<evidence type="ECO:0000256" key="1">
    <source>
        <dbReference type="ARBA" id="ARBA00023002"/>
    </source>
</evidence>
<dbReference type="GO" id="GO:0016491">
    <property type="term" value="F:oxidoreductase activity"/>
    <property type="evidence" value="ECO:0007669"/>
    <property type="project" value="UniProtKB-KW"/>
</dbReference>
<feature type="domain" description="NADP-dependent oxidoreductase" evidence="2">
    <location>
        <begin position="37"/>
        <end position="319"/>
    </location>
</feature>
<dbReference type="InterPro" id="IPR050523">
    <property type="entry name" value="AKR_Detox_Biosynth"/>
</dbReference>
<reference evidence="3 4" key="1">
    <citation type="submission" date="2018-06" db="EMBL/GenBank/DDBJ databases">
        <title>Genomic Encyclopedia of Archaeal and Bacterial Type Strains, Phase II (KMG-II): from individual species to whole genera.</title>
        <authorList>
            <person name="Goeker M."/>
        </authorList>
    </citation>
    <scope>NUCLEOTIDE SEQUENCE [LARGE SCALE GENOMIC DNA]</scope>
    <source>
        <strain evidence="3 4">DSM 22009</strain>
    </source>
</reference>
<evidence type="ECO:0000259" key="2">
    <source>
        <dbReference type="Pfam" id="PF00248"/>
    </source>
</evidence>
<dbReference type="PANTHER" id="PTHR43364">
    <property type="entry name" value="NADH-SPECIFIC METHYLGLYOXAL REDUCTASE-RELATED"/>
    <property type="match status" value="1"/>
</dbReference>
<comment type="caution">
    <text evidence="3">The sequence shown here is derived from an EMBL/GenBank/DDBJ whole genome shotgun (WGS) entry which is preliminary data.</text>
</comment>
<dbReference type="InterPro" id="IPR036812">
    <property type="entry name" value="NAD(P)_OxRdtase_dom_sf"/>
</dbReference>
<dbReference type="Proteomes" id="UP000248916">
    <property type="component" value="Unassembled WGS sequence"/>
</dbReference>
<dbReference type="AlphaFoldDB" id="A0A2W7N801"/>
<dbReference type="GO" id="GO:0005829">
    <property type="term" value="C:cytosol"/>
    <property type="evidence" value="ECO:0007669"/>
    <property type="project" value="TreeGrafter"/>
</dbReference>
<evidence type="ECO:0000313" key="4">
    <source>
        <dbReference type="Proteomes" id="UP000248916"/>
    </source>
</evidence>
<dbReference type="InterPro" id="IPR023210">
    <property type="entry name" value="NADP_OxRdtase_dom"/>
</dbReference>
<dbReference type="PANTHER" id="PTHR43364:SF4">
    <property type="entry name" value="NAD(P)-LINKED OXIDOREDUCTASE SUPERFAMILY PROTEIN"/>
    <property type="match status" value="1"/>
</dbReference>
<accession>A0A2W7N801</accession>
<protein>
    <submittedName>
        <fullName evidence="3">Aryl-alcohol dehydrogenase-like predicted oxidoreductase</fullName>
    </submittedName>
</protein>